<protein>
    <recommendedName>
        <fullName evidence="3">asparagine synthase (glutamine-hydrolyzing)</fullName>
        <ecNumber evidence="3">6.3.5.4</ecNumber>
    </recommendedName>
</protein>
<dbReference type="GO" id="GO:0004066">
    <property type="term" value="F:asparagine synthase (glutamine-hydrolyzing) activity"/>
    <property type="evidence" value="ECO:0007669"/>
    <property type="project" value="UniProtKB-EC"/>
</dbReference>
<proteinExistence type="inferred from homology"/>
<feature type="site" description="Important for beta-aspartyl-AMP intermediate formation" evidence="11">
    <location>
        <position position="364"/>
    </location>
</feature>
<dbReference type="Proteomes" id="UP000470470">
    <property type="component" value="Unassembled WGS sequence"/>
</dbReference>
<evidence type="ECO:0000256" key="2">
    <source>
        <dbReference type="ARBA" id="ARBA00005752"/>
    </source>
</evidence>
<comment type="caution">
    <text evidence="13">The sequence shown here is derived from an EMBL/GenBank/DDBJ whole genome shotgun (WGS) entry which is preliminary data.</text>
</comment>
<evidence type="ECO:0000256" key="6">
    <source>
        <dbReference type="ARBA" id="ARBA00022888"/>
    </source>
</evidence>
<dbReference type="InterPro" id="IPR001962">
    <property type="entry name" value="Asn_synthase"/>
</dbReference>
<dbReference type="AlphaFoldDB" id="A0A7K3WEL1"/>
<gene>
    <name evidence="13" type="primary">asnB</name>
    <name evidence="13" type="ORF">G1H19_10085</name>
</gene>
<dbReference type="InterPro" id="IPR006426">
    <property type="entry name" value="Asn_synth_AEB"/>
</dbReference>
<evidence type="ECO:0000313" key="14">
    <source>
        <dbReference type="Proteomes" id="UP000470470"/>
    </source>
</evidence>
<dbReference type="EMBL" id="JAAGWK010000011">
    <property type="protein sequence ID" value="NEL54349.1"/>
    <property type="molecule type" value="Genomic_DNA"/>
</dbReference>
<comment type="catalytic activity">
    <reaction evidence="8">
        <text>L-aspartate + L-glutamine + ATP + H2O = L-asparagine + L-glutamate + AMP + diphosphate + H(+)</text>
        <dbReference type="Rhea" id="RHEA:12228"/>
        <dbReference type="ChEBI" id="CHEBI:15377"/>
        <dbReference type="ChEBI" id="CHEBI:15378"/>
        <dbReference type="ChEBI" id="CHEBI:29985"/>
        <dbReference type="ChEBI" id="CHEBI:29991"/>
        <dbReference type="ChEBI" id="CHEBI:30616"/>
        <dbReference type="ChEBI" id="CHEBI:33019"/>
        <dbReference type="ChEBI" id="CHEBI:58048"/>
        <dbReference type="ChEBI" id="CHEBI:58359"/>
        <dbReference type="ChEBI" id="CHEBI:456215"/>
        <dbReference type="EC" id="6.3.5.4"/>
    </reaction>
</comment>
<evidence type="ECO:0000256" key="4">
    <source>
        <dbReference type="ARBA" id="ARBA00022741"/>
    </source>
</evidence>
<organism evidence="13 14">
    <name type="scientific">Goekera deserti</name>
    <dbReference type="NCBI Taxonomy" id="2497753"/>
    <lineage>
        <taxon>Bacteria</taxon>
        <taxon>Bacillati</taxon>
        <taxon>Actinomycetota</taxon>
        <taxon>Actinomycetes</taxon>
        <taxon>Geodermatophilales</taxon>
        <taxon>Geodermatophilaceae</taxon>
        <taxon>Goekera</taxon>
    </lineage>
</organism>
<keyword evidence="13" id="KW-0436">Ligase</keyword>
<dbReference type="SUPFAM" id="SSF52402">
    <property type="entry name" value="Adenine nucleotide alpha hydrolases-like"/>
    <property type="match status" value="1"/>
</dbReference>
<keyword evidence="14" id="KW-1185">Reference proteome</keyword>
<dbReference type="GO" id="GO:0005524">
    <property type="term" value="F:ATP binding"/>
    <property type="evidence" value="ECO:0007669"/>
    <property type="project" value="UniProtKB-KW"/>
</dbReference>
<dbReference type="Pfam" id="PF00733">
    <property type="entry name" value="Asn_synthase"/>
    <property type="match status" value="1"/>
</dbReference>
<feature type="active site" description="For GATase activity" evidence="9">
    <location>
        <position position="2"/>
    </location>
</feature>
<evidence type="ECO:0000256" key="8">
    <source>
        <dbReference type="ARBA" id="ARBA00048741"/>
    </source>
</evidence>
<keyword evidence="5 10" id="KW-0067">ATP-binding</keyword>
<dbReference type="PANTHER" id="PTHR43284">
    <property type="entry name" value="ASPARAGINE SYNTHETASE (GLUTAMINE-HYDROLYZING)"/>
    <property type="match status" value="1"/>
</dbReference>
<evidence type="ECO:0000256" key="9">
    <source>
        <dbReference type="PIRSR" id="PIRSR001589-1"/>
    </source>
</evidence>
<evidence type="ECO:0000256" key="11">
    <source>
        <dbReference type="PIRSR" id="PIRSR001589-3"/>
    </source>
</evidence>
<keyword evidence="6 9" id="KW-0061">Asparagine biosynthesis</keyword>
<dbReference type="Gene3D" id="3.40.50.620">
    <property type="entry name" value="HUPs"/>
    <property type="match status" value="1"/>
</dbReference>
<evidence type="ECO:0000256" key="3">
    <source>
        <dbReference type="ARBA" id="ARBA00012737"/>
    </source>
</evidence>
<feature type="binding site" evidence="10">
    <location>
        <position position="100"/>
    </location>
    <ligand>
        <name>L-glutamine</name>
        <dbReference type="ChEBI" id="CHEBI:58359"/>
    </ligand>
</feature>
<keyword evidence="7 9" id="KW-0315">Glutamine amidotransferase</keyword>
<dbReference type="CDD" id="cd01991">
    <property type="entry name" value="Asn_synthase_B_C"/>
    <property type="match status" value="1"/>
</dbReference>
<dbReference type="InterPro" id="IPR029055">
    <property type="entry name" value="Ntn_hydrolases_N"/>
</dbReference>
<dbReference type="CDD" id="cd00712">
    <property type="entry name" value="AsnB"/>
    <property type="match status" value="1"/>
</dbReference>
<name>A0A7K3WEL1_9ACTN</name>
<accession>A0A7K3WEL1</accession>
<evidence type="ECO:0000256" key="1">
    <source>
        <dbReference type="ARBA" id="ARBA00005187"/>
    </source>
</evidence>
<dbReference type="PANTHER" id="PTHR43284:SF1">
    <property type="entry name" value="ASPARAGINE SYNTHETASE"/>
    <property type="match status" value="1"/>
</dbReference>
<evidence type="ECO:0000259" key="12">
    <source>
        <dbReference type="PROSITE" id="PS51278"/>
    </source>
</evidence>
<comment type="pathway">
    <text evidence="1">Amino-acid biosynthesis; L-asparagine biosynthesis; L-asparagine from L-aspartate (L-Gln route): step 1/1.</text>
</comment>
<dbReference type="RefSeq" id="WP_152727617.1">
    <property type="nucleotide sequence ID" value="NZ_JAABOZ010000001.1"/>
</dbReference>
<keyword evidence="9" id="KW-0028">Amino-acid biosynthesis</keyword>
<evidence type="ECO:0000256" key="10">
    <source>
        <dbReference type="PIRSR" id="PIRSR001589-2"/>
    </source>
</evidence>
<dbReference type="InterPro" id="IPR051786">
    <property type="entry name" value="ASN_synthetase/amidase"/>
</dbReference>
<dbReference type="Pfam" id="PF13537">
    <property type="entry name" value="GATase_7"/>
    <property type="match status" value="1"/>
</dbReference>
<dbReference type="EC" id="6.3.5.4" evidence="3"/>
<comment type="similarity">
    <text evidence="2">Belongs to the asparagine synthetase family.</text>
</comment>
<feature type="domain" description="Glutamine amidotransferase type-2" evidence="12">
    <location>
        <begin position="2"/>
        <end position="211"/>
    </location>
</feature>
<dbReference type="InterPro" id="IPR017932">
    <property type="entry name" value="GATase_2_dom"/>
</dbReference>
<dbReference type="GO" id="GO:0006529">
    <property type="term" value="P:asparagine biosynthetic process"/>
    <property type="evidence" value="ECO:0007669"/>
    <property type="project" value="UniProtKB-KW"/>
</dbReference>
<dbReference type="SUPFAM" id="SSF56235">
    <property type="entry name" value="N-terminal nucleophile aminohydrolases (Ntn hydrolases)"/>
    <property type="match status" value="1"/>
</dbReference>
<dbReference type="InterPro" id="IPR014729">
    <property type="entry name" value="Rossmann-like_a/b/a_fold"/>
</dbReference>
<keyword evidence="4 10" id="KW-0547">Nucleotide-binding</keyword>
<dbReference type="PIRSF" id="PIRSF001589">
    <property type="entry name" value="Asn_synthetase_glu-h"/>
    <property type="match status" value="1"/>
</dbReference>
<dbReference type="GO" id="GO:0005829">
    <property type="term" value="C:cytosol"/>
    <property type="evidence" value="ECO:0007669"/>
    <property type="project" value="TreeGrafter"/>
</dbReference>
<sequence length="625" mass="67885">MCGLVCIVSPEGDLASQELEPALRALHHRGPDGTGSWISSCRRVAMGHTRLAVMDPDGGAQPMHGSDGRLHLVANGEFYGHEVIRASLRRDGHGFSSRSDSEIALHLWARDGAGALPELRGEFAFAIWDQARGELIAARDRFGIKPLFYARHAGRVLLASEVGALFEAGVPRRWDRGALAEHLVLCHPPDGTLFDGVRQVPPGCWLWTDGRDIRIRRYWDLDWPTEDELTKDVDRSGHLAAVRDAVVDAVDVRLRADVPVAHHLSGGLDSGAIVALAARHGAPRTFAVRFDDPHFDEGAAAEATARAVGARHSEVLVDAGSSAGRMGDIVAKGQMIPENAHGIARLLQSEAIRAAGFRVVLAGEGGDEMFAGYPQTQRDLRLSTVPGDVVRDDTVRRRLAASPAGRPLLDIADRMGFLPGFVLDRYLGVGAPIQGLLAPDFAAEVLAAQPCRDMFADPHVQSQLYGRSPFHRGSYLFAKTWLANYLLAAERLDMSCGLEVRLPFLDHRLHDVVRRTPLAWFSGGVDSKPLLRAALRNDLPAVLQAGTKRPFLAPPAVSDDATLSRIREVVDGGALDDLGFFRPRQVRDLLEDVRALPPGRRAGHERVVQVLMGIVGLTDQFALTG</sequence>
<dbReference type="PROSITE" id="PS51278">
    <property type="entry name" value="GATASE_TYPE_2"/>
    <property type="match status" value="1"/>
</dbReference>
<feature type="binding site" evidence="10">
    <location>
        <position position="288"/>
    </location>
    <ligand>
        <name>ATP</name>
        <dbReference type="ChEBI" id="CHEBI:30616"/>
    </ligand>
</feature>
<reference evidence="13 14" key="1">
    <citation type="submission" date="2020-02" db="EMBL/GenBank/DDBJ databases">
        <title>The whole genome sequence of CPCC 205119.</title>
        <authorList>
            <person name="Jiang Z."/>
        </authorList>
    </citation>
    <scope>NUCLEOTIDE SEQUENCE [LARGE SCALE GENOMIC DNA]</scope>
    <source>
        <strain evidence="13 14">CPCC 205119</strain>
    </source>
</reference>
<evidence type="ECO:0000256" key="5">
    <source>
        <dbReference type="ARBA" id="ARBA00022840"/>
    </source>
</evidence>
<dbReference type="NCBIfam" id="TIGR01536">
    <property type="entry name" value="asn_synth_AEB"/>
    <property type="match status" value="1"/>
</dbReference>
<dbReference type="InterPro" id="IPR033738">
    <property type="entry name" value="AsnB_N"/>
</dbReference>
<dbReference type="Gene3D" id="3.60.20.10">
    <property type="entry name" value="Glutamine Phosphoribosylpyrophosphate, subunit 1, domain 1"/>
    <property type="match status" value="1"/>
</dbReference>
<evidence type="ECO:0000313" key="13">
    <source>
        <dbReference type="EMBL" id="NEL54349.1"/>
    </source>
</evidence>
<evidence type="ECO:0000256" key="7">
    <source>
        <dbReference type="ARBA" id="ARBA00022962"/>
    </source>
</evidence>